<dbReference type="Proteomes" id="UP001347796">
    <property type="component" value="Unassembled WGS sequence"/>
</dbReference>
<evidence type="ECO:0000313" key="3">
    <source>
        <dbReference type="Proteomes" id="UP001347796"/>
    </source>
</evidence>
<dbReference type="EMBL" id="JAZGQO010000010">
    <property type="protein sequence ID" value="KAK6175534.1"/>
    <property type="molecule type" value="Genomic_DNA"/>
</dbReference>
<feature type="region of interest" description="Disordered" evidence="1">
    <location>
        <begin position="113"/>
        <end position="144"/>
    </location>
</feature>
<evidence type="ECO:0000256" key="1">
    <source>
        <dbReference type="SAM" id="MobiDB-lite"/>
    </source>
</evidence>
<evidence type="ECO:0000313" key="2">
    <source>
        <dbReference type="EMBL" id="KAK6175534.1"/>
    </source>
</evidence>
<sequence length="206" mass="23404">MSNLSAFKKRWIEKWCLTVNPFLLDGSMCTMTGVYHEEDPHLIAKNGATCCVMGQTPRNLDVFETGKLAINGERLVDAKLDLLPSVKLSYSHLSRRKFDRLMNGLPVIYSGGGDTPEEKLSPVTLTQQPQTDNRHLYRRQTTDSPNLKSCEISVIHPSSPTSKHRNAFAPNRTVSRARQKLLQKSTPSYKSRQLENYIPIQNCWTR</sequence>
<dbReference type="AlphaFoldDB" id="A0AAN8JJB3"/>
<reference evidence="2 3" key="1">
    <citation type="submission" date="2024-01" db="EMBL/GenBank/DDBJ databases">
        <title>The genome of the rayed Mediterranean limpet Patella caerulea (Linnaeus, 1758).</title>
        <authorList>
            <person name="Anh-Thu Weber A."/>
            <person name="Halstead-Nussloch G."/>
        </authorList>
    </citation>
    <scope>NUCLEOTIDE SEQUENCE [LARGE SCALE GENOMIC DNA]</scope>
    <source>
        <strain evidence="2">AATW-2023a</strain>
        <tissue evidence="2">Whole specimen</tissue>
    </source>
</reference>
<comment type="caution">
    <text evidence="2">The sequence shown here is derived from an EMBL/GenBank/DDBJ whole genome shotgun (WGS) entry which is preliminary data.</text>
</comment>
<accession>A0AAN8JJB3</accession>
<name>A0AAN8JJB3_PATCE</name>
<protein>
    <submittedName>
        <fullName evidence="2">Uncharacterized protein</fullName>
    </submittedName>
</protein>
<proteinExistence type="predicted"/>
<gene>
    <name evidence="2" type="ORF">SNE40_013981</name>
</gene>
<organism evidence="2 3">
    <name type="scientific">Patella caerulea</name>
    <name type="common">Rayed Mediterranean limpet</name>
    <dbReference type="NCBI Taxonomy" id="87958"/>
    <lineage>
        <taxon>Eukaryota</taxon>
        <taxon>Metazoa</taxon>
        <taxon>Spiralia</taxon>
        <taxon>Lophotrochozoa</taxon>
        <taxon>Mollusca</taxon>
        <taxon>Gastropoda</taxon>
        <taxon>Patellogastropoda</taxon>
        <taxon>Patelloidea</taxon>
        <taxon>Patellidae</taxon>
        <taxon>Patella</taxon>
    </lineage>
</organism>
<keyword evidence="3" id="KW-1185">Reference proteome</keyword>